<protein>
    <submittedName>
        <fullName evidence="1">CopG family transcriptional regulator</fullName>
    </submittedName>
</protein>
<dbReference type="CDD" id="cd21631">
    <property type="entry name" value="RHH_CopG_NikR-like"/>
    <property type="match status" value="1"/>
</dbReference>
<reference evidence="1 2" key="1">
    <citation type="submission" date="2021-06" db="EMBL/GenBank/DDBJ databases">
        <title>Complete genome of Haloferula helveola possessing various polysaccharide degrading enzymes.</title>
        <authorList>
            <person name="Takami H."/>
            <person name="Huang C."/>
            <person name="Hamasaki K."/>
        </authorList>
    </citation>
    <scope>NUCLEOTIDE SEQUENCE [LARGE SCALE GENOMIC DNA]</scope>
    <source>
        <strain evidence="1 2">CN-1</strain>
    </source>
</reference>
<evidence type="ECO:0000313" key="2">
    <source>
        <dbReference type="Proteomes" id="UP001374893"/>
    </source>
</evidence>
<proteinExistence type="predicted"/>
<accession>A0ABM7RF70</accession>
<name>A0ABM7RF70_9BACT</name>
<keyword evidence="2" id="KW-1185">Reference proteome</keyword>
<dbReference type="Proteomes" id="UP001374893">
    <property type="component" value="Chromosome"/>
</dbReference>
<dbReference type="EMBL" id="AP024702">
    <property type="protein sequence ID" value="BCX47928.1"/>
    <property type="molecule type" value="Genomic_DNA"/>
</dbReference>
<gene>
    <name evidence="1" type="ORF">HAHE_18360</name>
</gene>
<organism evidence="1 2">
    <name type="scientific">Haloferula helveola</name>
    <dbReference type="NCBI Taxonomy" id="490095"/>
    <lineage>
        <taxon>Bacteria</taxon>
        <taxon>Pseudomonadati</taxon>
        <taxon>Verrucomicrobiota</taxon>
        <taxon>Verrucomicrobiia</taxon>
        <taxon>Verrucomicrobiales</taxon>
        <taxon>Verrucomicrobiaceae</taxon>
        <taxon>Haloferula</taxon>
    </lineage>
</organism>
<sequence>MRTTVTIDPDTEALLKEEVRRSGRSFKEVLNLAIRSALARREGDGAELVPLFPAPFPPEFANVSMNRLADELDDFDTLHELGK</sequence>
<dbReference type="RefSeq" id="WP_338690404.1">
    <property type="nucleotide sequence ID" value="NZ_AP024702.1"/>
</dbReference>
<evidence type="ECO:0000313" key="1">
    <source>
        <dbReference type="EMBL" id="BCX47928.1"/>
    </source>
</evidence>